<protein>
    <recommendedName>
        <fullName evidence="2">RING-type domain-containing protein</fullName>
    </recommendedName>
</protein>
<dbReference type="InterPro" id="IPR001841">
    <property type="entry name" value="Znf_RING"/>
</dbReference>
<keyword evidence="1" id="KW-0863">Zinc-finger</keyword>
<dbReference type="InterPro" id="IPR013083">
    <property type="entry name" value="Znf_RING/FYVE/PHD"/>
</dbReference>
<dbReference type="Gene3D" id="3.30.40.10">
    <property type="entry name" value="Zinc/RING finger domain, C3HC4 (zinc finger)"/>
    <property type="match status" value="1"/>
</dbReference>
<dbReference type="AlphaFoldDB" id="A0A078AWA7"/>
<evidence type="ECO:0000313" key="3">
    <source>
        <dbReference type="EMBL" id="CDW85083.1"/>
    </source>
</evidence>
<evidence type="ECO:0000259" key="2">
    <source>
        <dbReference type="PROSITE" id="PS50089"/>
    </source>
</evidence>
<name>A0A078AWA7_STYLE</name>
<sequence>MLHINLISKYKNNINYFGHQNFGRKNIFQAENVIEVFISEVEEKDEEQNKSSFDTNLEQTINELEYNSHKLSDDEILQQQSKYPQIIAINQSEDKINKLQEFIYTFENITLKIVMSESNEQLPCDSLITFKQSEAFDIIEQLQLTFENVVQDCLSHGNKEGFKIVKIDLLSFLDNCPDCGVQDKLSENMIFVLQPLMNVIDQYQKTINLKSNEKNSQAVNTIIIPFKIENANCLSILNNYLSNQHLNYNNSQLNTSQTGQQEILKQIIHDIKQISINPIDEQQLKAQFNSYQEKKQPKEKFDYNKIDLTLNPPTENDYSQDIAEQQQIKCEICKIQIYFEEYDDHIFCHVLEEEEKGQFLVETETGEQAQNSKFTQISKFSNRQYQDEEEKLPSNQDQISNLVDIENQQNFFQKLISKGKNISVQAFSFLQNNAVKYLSPLIGLIYKKFKENPEQIVIEIFNSIANSPPVQKYLNDICNPQTNSTGDNQNKPNRYLNPTIIKSLVNVKQVDKNTSLWFQSGVYIYQVAKVLIKSLKDIKPSMPQNHINQLMECEKKPVQLEEKKVGEINKNFLSCSLCEKKLESLQGTVELKCRHIYHDYCISAHQKRSKDCIQCGQAV</sequence>
<keyword evidence="1" id="KW-0862">Zinc</keyword>
<dbReference type="SMART" id="SM00184">
    <property type="entry name" value="RING"/>
    <property type="match status" value="1"/>
</dbReference>
<gene>
    <name evidence="3" type="primary">Contig18892.g20041</name>
    <name evidence="3" type="ORF">STYLEM_14153</name>
</gene>
<keyword evidence="4" id="KW-1185">Reference proteome</keyword>
<dbReference type="Proteomes" id="UP000039865">
    <property type="component" value="Unassembled WGS sequence"/>
</dbReference>
<evidence type="ECO:0000313" key="4">
    <source>
        <dbReference type="Proteomes" id="UP000039865"/>
    </source>
</evidence>
<dbReference type="InParanoid" id="A0A078AWA7"/>
<dbReference type="PROSITE" id="PS50089">
    <property type="entry name" value="ZF_RING_2"/>
    <property type="match status" value="1"/>
</dbReference>
<feature type="domain" description="RING-type" evidence="2">
    <location>
        <begin position="575"/>
        <end position="615"/>
    </location>
</feature>
<reference evidence="3 4" key="1">
    <citation type="submission" date="2014-06" db="EMBL/GenBank/DDBJ databases">
        <authorList>
            <person name="Swart Estienne"/>
        </authorList>
    </citation>
    <scope>NUCLEOTIDE SEQUENCE [LARGE SCALE GENOMIC DNA]</scope>
    <source>
        <strain evidence="3 4">130c</strain>
    </source>
</reference>
<dbReference type="GO" id="GO:0008270">
    <property type="term" value="F:zinc ion binding"/>
    <property type="evidence" value="ECO:0007669"/>
    <property type="project" value="UniProtKB-KW"/>
</dbReference>
<accession>A0A078AWA7</accession>
<dbReference type="SUPFAM" id="SSF57850">
    <property type="entry name" value="RING/U-box"/>
    <property type="match status" value="1"/>
</dbReference>
<proteinExistence type="predicted"/>
<organism evidence="3 4">
    <name type="scientific">Stylonychia lemnae</name>
    <name type="common">Ciliate</name>
    <dbReference type="NCBI Taxonomy" id="5949"/>
    <lineage>
        <taxon>Eukaryota</taxon>
        <taxon>Sar</taxon>
        <taxon>Alveolata</taxon>
        <taxon>Ciliophora</taxon>
        <taxon>Intramacronucleata</taxon>
        <taxon>Spirotrichea</taxon>
        <taxon>Stichotrichia</taxon>
        <taxon>Sporadotrichida</taxon>
        <taxon>Oxytrichidae</taxon>
        <taxon>Stylonychinae</taxon>
        <taxon>Stylonychia</taxon>
    </lineage>
</organism>
<dbReference type="EMBL" id="CCKQ01013420">
    <property type="protein sequence ID" value="CDW85083.1"/>
    <property type="molecule type" value="Genomic_DNA"/>
</dbReference>
<keyword evidence="1" id="KW-0479">Metal-binding</keyword>
<evidence type="ECO:0000256" key="1">
    <source>
        <dbReference type="PROSITE-ProRule" id="PRU00175"/>
    </source>
</evidence>